<reference evidence="1" key="1">
    <citation type="submission" date="2025-08" db="UniProtKB">
        <authorList>
            <consortium name="Ensembl"/>
        </authorList>
    </citation>
    <scope>IDENTIFICATION</scope>
</reference>
<accession>A0A3B4YSU5</accession>
<dbReference type="InterPro" id="IPR036397">
    <property type="entry name" value="RNaseH_sf"/>
</dbReference>
<dbReference type="Gene3D" id="3.30.420.10">
    <property type="entry name" value="Ribonuclease H-like superfamily/Ribonuclease H"/>
    <property type="match status" value="1"/>
</dbReference>
<organism evidence="1 2">
    <name type="scientific">Seriola lalandi dorsalis</name>
    <dbReference type="NCBI Taxonomy" id="1841481"/>
    <lineage>
        <taxon>Eukaryota</taxon>
        <taxon>Metazoa</taxon>
        <taxon>Chordata</taxon>
        <taxon>Craniata</taxon>
        <taxon>Vertebrata</taxon>
        <taxon>Euteleostomi</taxon>
        <taxon>Actinopterygii</taxon>
        <taxon>Neopterygii</taxon>
        <taxon>Teleostei</taxon>
        <taxon>Neoteleostei</taxon>
        <taxon>Acanthomorphata</taxon>
        <taxon>Carangaria</taxon>
        <taxon>Carangiformes</taxon>
        <taxon>Carangidae</taxon>
        <taxon>Seriola</taxon>
    </lineage>
</organism>
<keyword evidence="2" id="KW-1185">Reference proteome</keyword>
<dbReference type="STRING" id="1841481.ENSSLDP00000031383"/>
<dbReference type="Proteomes" id="UP000261360">
    <property type="component" value="Unplaced"/>
</dbReference>
<evidence type="ECO:0000313" key="1">
    <source>
        <dbReference type="Ensembl" id="ENSSLDP00000031383.1"/>
    </source>
</evidence>
<dbReference type="Ensembl" id="ENSSLDT00000032279.1">
    <property type="protein sequence ID" value="ENSSLDP00000031383.1"/>
    <property type="gene ID" value="ENSSLDG00000024114.1"/>
</dbReference>
<dbReference type="GO" id="GO:0003676">
    <property type="term" value="F:nucleic acid binding"/>
    <property type="evidence" value="ECO:0007669"/>
    <property type="project" value="InterPro"/>
</dbReference>
<reference evidence="1" key="2">
    <citation type="submission" date="2025-09" db="UniProtKB">
        <authorList>
            <consortium name="Ensembl"/>
        </authorList>
    </citation>
    <scope>IDENTIFICATION</scope>
</reference>
<dbReference type="AlphaFoldDB" id="A0A3B4YSU5"/>
<protein>
    <submittedName>
        <fullName evidence="1">Uncharacterized protein</fullName>
    </submittedName>
</protein>
<evidence type="ECO:0000313" key="2">
    <source>
        <dbReference type="Proteomes" id="UP000261360"/>
    </source>
</evidence>
<sequence>MRLVGQGFILLQDIDPKHLRKRMSEWWLHMMEDHNQCQSPDLNPMELVWDEPVKAKQPASATYLWEILQGSWNKRSEQYLIFIVERTA</sequence>
<name>A0A3B4YSU5_SERLL</name>
<proteinExistence type="predicted"/>